<feature type="signal peptide" evidence="1">
    <location>
        <begin position="1"/>
        <end position="22"/>
    </location>
</feature>
<sequence>MRAARLVVLVGLTFVAIQLSRFHSHQHQYAVSVTERHGEEQHGHDAHAKTSQNSVFQATPDCPVRGVVHSDIGVGVKDGT</sequence>
<name>A0AAE0KTH9_9CHLO</name>
<dbReference type="AlphaFoldDB" id="A0AAE0KTH9"/>
<evidence type="ECO:0000313" key="3">
    <source>
        <dbReference type="Proteomes" id="UP001190700"/>
    </source>
</evidence>
<evidence type="ECO:0000313" key="2">
    <source>
        <dbReference type="EMBL" id="KAK3260191.1"/>
    </source>
</evidence>
<evidence type="ECO:0000256" key="1">
    <source>
        <dbReference type="SAM" id="SignalP"/>
    </source>
</evidence>
<keyword evidence="1" id="KW-0732">Signal</keyword>
<dbReference type="Proteomes" id="UP001190700">
    <property type="component" value="Unassembled WGS sequence"/>
</dbReference>
<organism evidence="2 3">
    <name type="scientific">Cymbomonas tetramitiformis</name>
    <dbReference type="NCBI Taxonomy" id="36881"/>
    <lineage>
        <taxon>Eukaryota</taxon>
        <taxon>Viridiplantae</taxon>
        <taxon>Chlorophyta</taxon>
        <taxon>Pyramimonadophyceae</taxon>
        <taxon>Pyramimonadales</taxon>
        <taxon>Pyramimonadaceae</taxon>
        <taxon>Cymbomonas</taxon>
    </lineage>
</organism>
<reference evidence="2 3" key="1">
    <citation type="journal article" date="2015" name="Genome Biol. Evol.">
        <title>Comparative Genomics of a Bacterivorous Green Alga Reveals Evolutionary Causalities and Consequences of Phago-Mixotrophic Mode of Nutrition.</title>
        <authorList>
            <person name="Burns J.A."/>
            <person name="Paasch A."/>
            <person name="Narechania A."/>
            <person name="Kim E."/>
        </authorList>
    </citation>
    <scope>NUCLEOTIDE SEQUENCE [LARGE SCALE GENOMIC DNA]</scope>
    <source>
        <strain evidence="2 3">PLY_AMNH</strain>
    </source>
</reference>
<dbReference type="EMBL" id="LGRX02018037">
    <property type="protein sequence ID" value="KAK3260191.1"/>
    <property type="molecule type" value="Genomic_DNA"/>
</dbReference>
<comment type="caution">
    <text evidence="2">The sequence shown here is derived from an EMBL/GenBank/DDBJ whole genome shotgun (WGS) entry which is preliminary data.</text>
</comment>
<proteinExistence type="predicted"/>
<evidence type="ECO:0008006" key="4">
    <source>
        <dbReference type="Google" id="ProtNLM"/>
    </source>
</evidence>
<accession>A0AAE0KTH9</accession>
<feature type="chain" id="PRO_5042184421" description="Secreted protein" evidence="1">
    <location>
        <begin position="23"/>
        <end position="80"/>
    </location>
</feature>
<protein>
    <recommendedName>
        <fullName evidence="4">Secreted protein</fullName>
    </recommendedName>
</protein>
<keyword evidence="3" id="KW-1185">Reference proteome</keyword>
<gene>
    <name evidence="2" type="ORF">CYMTET_30837</name>
</gene>